<comment type="caution">
    <text evidence="7">The sequence shown here is derived from an EMBL/GenBank/DDBJ whole genome shotgun (WGS) entry which is preliminary data.</text>
</comment>
<keyword evidence="3 6" id="KW-1133">Transmembrane helix</keyword>
<dbReference type="Proteomes" id="UP001161757">
    <property type="component" value="Unassembled WGS sequence"/>
</dbReference>
<feature type="transmembrane region" description="Helical" evidence="6">
    <location>
        <begin position="12"/>
        <end position="32"/>
    </location>
</feature>
<feature type="transmembrane region" description="Helical" evidence="6">
    <location>
        <begin position="299"/>
        <end position="324"/>
    </location>
</feature>
<dbReference type="Pfam" id="PF03547">
    <property type="entry name" value="Mem_trans"/>
    <property type="match status" value="1"/>
</dbReference>
<name>A0AAN6ERK1_EXODE</name>
<evidence type="ECO:0000256" key="4">
    <source>
        <dbReference type="ARBA" id="ARBA00023136"/>
    </source>
</evidence>
<protein>
    <recommendedName>
        <fullName evidence="9">Auxin efflux carrier</fullName>
    </recommendedName>
</protein>
<keyword evidence="4 6" id="KW-0472">Membrane</keyword>
<accession>A0AAN6ERK1</accession>
<dbReference type="AlphaFoldDB" id="A0AAN6ERK1"/>
<gene>
    <name evidence="7" type="ORF">HRR80_005704</name>
</gene>
<feature type="transmembrane region" description="Helical" evidence="6">
    <location>
        <begin position="418"/>
        <end position="436"/>
    </location>
</feature>
<proteinExistence type="predicted"/>
<feature type="compositionally biased region" description="Basic and acidic residues" evidence="5">
    <location>
        <begin position="185"/>
        <end position="216"/>
    </location>
</feature>
<dbReference type="InterPro" id="IPR004776">
    <property type="entry name" value="Mem_transp_PIN-like"/>
</dbReference>
<dbReference type="PANTHER" id="PTHR31794">
    <property type="entry name" value="AUXIN EFFLUX TRANSPORTER FAMILY PROTEIN (EUROFUNG)"/>
    <property type="match status" value="1"/>
</dbReference>
<evidence type="ECO:0000256" key="2">
    <source>
        <dbReference type="ARBA" id="ARBA00022692"/>
    </source>
</evidence>
<feature type="transmembrane region" description="Helical" evidence="6">
    <location>
        <begin position="255"/>
        <end position="279"/>
    </location>
</feature>
<evidence type="ECO:0000256" key="1">
    <source>
        <dbReference type="ARBA" id="ARBA00004141"/>
    </source>
</evidence>
<dbReference type="GO" id="GO:0055085">
    <property type="term" value="P:transmembrane transport"/>
    <property type="evidence" value="ECO:0007669"/>
    <property type="project" value="InterPro"/>
</dbReference>
<comment type="subcellular location">
    <subcellularLocation>
        <location evidence="1">Membrane</location>
        <topology evidence="1">Multi-pass membrane protein</topology>
    </subcellularLocation>
</comment>
<sequence length="443" mass="48453">MMSSGLLESFLGALQATLSIVLVIFYGVLATQFQLLDAPSSKKISAVCIKLFLPALLITKVGSELHADTATRYIPVLIWAISYALFSIATGLLAVRFFKFPSYITPAIAFNNTTSLPLLLVESLESTGILNRLLRNGENIEEAVNRAQAYFLVCAIVGNCLTFAVGPRLIDGEFAPDTDDESYKEDEVRVQGEEGVTTEEHRRGEGGHVERGRQGSDDITPLLPGRIRTFGDEIEASVFHIGRAHWIKLSPRTRYFLTFMSDFINAPLIGAIVGAVIGLTPALHRAFFSNTEDGGFFKAWLTTSLKNIGELFVSLQVVVVGVSLSSSLRKMKRGEDRGLPWMPTAFILLTRFVLWPVLSIAIIWTLATKAKVLPQDPMLYFAMMLMPTGPPAMKLVAMGKLNGVREEDEMILSKLLTLSYAVSPILALTVVGSLYASEAAMAP</sequence>
<dbReference type="GO" id="GO:0016020">
    <property type="term" value="C:membrane"/>
    <property type="evidence" value="ECO:0007669"/>
    <property type="project" value="UniProtKB-SubCell"/>
</dbReference>
<evidence type="ECO:0000256" key="5">
    <source>
        <dbReference type="SAM" id="MobiDB-lite"/>
    </source>
</evidence>
<evidence type="ECO:0008006" key="9">
    <source>
        <dbReference type="Google" id="ProtNLM"/>
    </source>
</evidence>
<keyword evidence="2 6" id="KW-0812">Transmembrane</keyword>
<evidence type="ECO:0000256" key="3">
    <source>
        <dbReference type="ARBA" id="ARBA00022989"/>
    </source>
</evidence>
<reference evidence="7" key="1">
    <citation type="submission" date="2023-01" db="EMBL/GenBank/DDBJ databases">
        <title>Exophiala dermititidis isolated from Cystic Fibrosis Patient.</title>
        <authorList>
            <person name="Kurbessoian T."/>
            <person name="Crocker A."/>
            <person name="Murante D."/>
            <person name="Hogan D.A."/>
            <person name="Stajich J.E."/>
        </authorList>
    </citation>
    <scope>NUCLEOTIDE SEQUENCE</scope>
    <source>
        <strain evidence="7">Ex8</strain>
    </source>
</reference>
<dbReference type="EMBL" id="JAJGCB010000011">
    <property type="protein sequence ID" value="KAJ8990216.1"/>
    <property type="molecule type" value="Genomic_DNA"/>
</dbReference>
<organism evidence="7 8">
    <name type="scientific">Exophiala dermatitidis</name>
    <name type="common">Black yeast-like fungus</name>
    <name type="synonym">Wangiella dermatitidis</name>
    <dbReference type="NCBI Taxonomy" id="5970"/>
    <lineage>
        <taxon>Eukaryota</taxon>
        <taxon>Fungi</taxon>
        <taxon>Dikarya</taxon>
        <taxon>Ascomycota</taxon>
        <taxon>Pezizomycotina</taxon>
        <taxon>Eurotiomycetes</taxon>
        <taxon>Chaetothyriomycetidae</taxon>
        <taxon>Chaetothyriales</taxon>
        <taxon>Herpotrichiellaceae</taxon>
        <taxon>Exophiala</taxon>
    </lineage>
</organism>
<feature type="region of interest" description="Disordered" evidence="5">
    <location>
        <begin position="176"/>
        <end position="220"/>
    </location>
</feature>
<dbReference type="PANTHER" id="PTHR31794:SF4">
    <property type="entry name" value="AUXIN EFFLUX TRANSPORTER FAMILY PROTEIN (EUROFUNG)"/>
    <property type="match status" value="1"/>
</dbReference>
<evidence type="ECO:0000313" key="8">
    <source>
        <dbReference type="Proteomes" id="UP001161757"/>
    </source>
</evidence>
<dbReference type="GO" id="GO:0005783">
    <property type="term" value="C:endoplasmic reticulum"/>
    <property type="evidence" value="ECO:0007669"/>
    <property type="project" value="TreeGrafter"/>
</dbReference>
<feature type="transmembrane region" description="Helical" evidence="6">
    <location>
        <begin position="345"/>
        <end position="366"/>
    </location>
</feature>
<feature type="transmembrane region" description="Helical" evidence="6">
    <location>
        <begin position="73"/>
        <end position="95"/>
    </location>
</feature>
<evidence type="ECO:0000256" key="6">
    <source>
        <dbReference type="SAM" id="Phobius"/>
    </source>
</evidence>
<feature type="transmembrane region" description="Helical" evidence="6">
    <location>
        <begin position="378"/>
        <end position="397"/>
    </location>
</feature>
<evidence type="ECO:0000313" key="7">
    <source>
        <dbReference type="EMBL" id="KAJ8990216.1"/>
    </source>
</evidence>